<gene>
    <name evidence="1" type="ORF">UFOPK3752_02359</name>
</gene>
<organism evidence="1">
    <name type="scientific">freshwater metagenome</name>
    <dbReference type="NCBI Taxonomy" id="449393"/>
    <lineage>
        <taxon>unclassified sequences</taxon>
        <taxon>metagenomes</taxon>
        <taxon>ecological metagenomes</taxon>
    </lineage>
</organism>
<name>A0A6J7L0H7_9ZZZZ</name>
<accession>A0A6J7L0H7</accession>
<protein>
    <submittedName>
        <fullName evidence="1">Unannotated protein</fullName>
    </submittedName>
</protein>
<dbReference type="AlphaFoldDB" id="A0A6J7L0H7"/>
<sequence length="94" mass="10158">MVSAVSLPAENALADPEKGAAMQIGYQNDRSANDGLLRDLVDDPIPSDCCSARTRTQSEFFCRNVFPLRRRTATSTAVLGKLTHAMARTSGTRS</sequence>
<evidence type="ECO:0000313" key="1">
    <source>
        <dbReference type="EMBL" id="CAB4962238.1"/>
    </source>
</evidence>
<dbReference type="EMBL" id="CAFBND010000172">
    <property type="protein sequence ID" value="CAB4962238.1"/>
    <property type="molecule type" value="Genomic_DNA"/>
</dbReference>
<reference evidence="1" key="1">
    <citation type="submission" date="2020-05" db="EMBL/GenBank/DDBJ databases">
        <authorList>
            <person name="Chiriac C."/>
            <person name="Salcher M."/>
            <person name="Ghai R."/>
            <person name="Kavagutti S V."/>
        </authorList>
    </citation>
    <scope>NUCLEOTIDE SEQUENCE</scope>
</reference>
<proteinExistence type="predicted"/>